<proteinExistence type="predicted"/>
<evidence type="ECO:0000313" key="1">
    <source>
        <dbReference type="EMBL" id="EEA90331.1"/>
    </source>
</evidence>
<organism evidence="1 2">
    <name type="scientific">Collinsella stercoris DSM 13279</name>
    <dbReference type="NCBI Taxonomy" id="445975"/>
    <lineage>
        <taxon>Bacteria</taxon>
        <taxon>Bacillati</taxon>
        <taxon>Actinomycetota</taxon>
        <taxon>Coriobacteriia</taxon>
        <taxon>Coriobacteriales</taxon>
        <taxon>Coriobacteriaceae</taxon>
        <taxon>Collinsella</taxon>
    </lineage>
</organism>
<protein>
    <submittedName>
        <fullName evidence="1">Uncharacterized protein</fullName>
    </submittedName>
</protein>
<reference evidence="1 2" key="2">
    <citation type="submission" date="2008-10" db="EMBL/GenBank/DDBJ databases">
        <authorList>
            <person name="Fulton L."/>
            <person name="Clifton S."/>
            <person name="Fulton B."/>
            <person name="Xu J."/>
            <person name="Minx P."/>
            <person name="Pepin K.H."/>
            <person name="Johnson M."/>
            <person name="Thiruvilangam P."/>
            <person name="Bhonagiri V."/>
            <person name="Nash W.E."/>
            <person name="Mardis E.R."/>
            <person name="Wilson R.K."/>
        </authorList>
    </citation>
    <scope>NUCLEOTIDE SEQUENCE [LARGE SCALE GENOMIC DNA]</scope>
    <source>
        <strain evidence="1 2">DSM 13279</strain>
    </source>
</reference>
<accession>B6GBN4</accession>
<evidence type="ECO:0000313" key="2">
    <source>
        <dbReference type="Proteomes" id="UP000003560"/>
    </source>
</evidence>
<sequence length="52" mass="5768">MISPFLLRPRGCAPPWPRFAPNWEAAGAARIQDEGTNGHEYYHKPRTCAGTA</sequence>
<dbReference type="Proteomes" id="UP000003560">
    <property type="component" value="Unassembled WGS sequence"/>
</dbReference>
<dbReference type="EMBL" id="ABXJ01000078">
    <property type="protein sequence ID" value="EEA90331.1"/>
    <property type="molecule type" value="Genomic_DNA"/>
</dbReference>
<reference evidence="1 2" key="1">
    <citation type="submission" date="2008-10" db="EMBL/GenBank/DDBJ databases">
        <title>Draft genome sequence of Collinsella stercoris (DSM 13279).</title>
        <authorList>
            <person name="Sudarsanam P."/>
            <person name="Ley R."/>
            <person name="Guruge J."/>
            <person name="Turnbaugh P.J."/>
            <person name="Mahowald M."/>
            <person name="Liep D."/>
            <person name="Gordon J."/>
        </authorList>
    </citation>
    <scope>NUCLEOTIDE SEQUENCE [LARGE SCALE GENOMIC DNA]</scope>
    <source>
        <strain evidence="1 2">DSM 13279</strain>
    </source>
</reference>
<dbReference type="HOGENOM" id="CLU_3078757_0_0_11"/>
<gene>
    <name evidence="1" type="ORF">COLSTE_01498</name>
</gene>
<name>B6GBN4_9ACTN</name>
<dbReference type="AlphaFoldDB" id="B6GBN4"/>
<keyword evidence="2" id="KW-1185">Reference proteome</keyword>
<comment type="caution">
    <text evidence="1">The sequence shown here is derived from an EMBL/GenBank/DDBJ whole genome shotgun (WGS) entry which is preliminary data.</text>
</comment>